<feature type="domain" description="NAC" evidence="7">
    <location>
        <begin position="44"/>
        <end position="193"/>
    </location>
</feature>
<dbReference type="AlphaFoldDB" id="A0A453JPP7"/>
<keyword evidence="2" id="KW-0805">Transcription regulation</keyword>
<evidence type="ECO:0000256" key="5">
    <source>
        <dbReference type="ARBA" id="ARBA00023242"/>
    </source>
</evidence>
<feature type="compositionally biased region" description="Low complexity" evidence="6">
    <location>
        <begin position="214"/>
        <end position="224"/>
    </location>
</feature>
<evidence type="ECO:0000313" key="8">
    <source>
        <dbReference type="EnsemblPlants" id="AET5Gv20148400.2"/>
    </source>
</evidence>
<dbReference type="PANTHER" id="PTHR31744">
    <property type="entry name" value="PROTEIN CUP-SHAPED COTYLEDON 2-RELATED"/>
    <property type="match status" value="1"/>
</dbReference>
<proteinExistence type="predicted"/>
<dbReference type="Proteomes" id="UP000015105">
    <property type="component" value="Chromosome 5D"/>
</dbReference>
<evidence type="ECO:0000256" key="3">
    <source>
        <dbReference type="ARBA" id="ARBA00023125"/>
    </source>
</evidence>
<evidence type="ECO:0000256" key="4">
    <source>
        <dbReference type="ARBA" id="ARBA00023163"/>
    </source>
</evidence>
<dbReference type="GO" id="GO:0006355">
    <property type="term" value="P:regulation of DNA-templated transcription"/>
    <property type="evidence" value="ECO:0007669"/>
    <property type="project" value="InterPro"/>
</dbReference>
<reference evidence="9" key="2">
    <citation type="journal article" date="2017" name="Nat. Plants">
        <title>The Aegilops tauschii genome reveals multiple impacts of transposons.</title>
        <authorList>
            <person name="Zhao G."/>
            <person name="Zou C."/>
            <person name="Li K."/>
            <person name="Wang K."/>
            <person name="Li T."/>
            <person name="Gao L."/>
            <person name="Zhang X."/>
            <person name="Wang H."/>
            <person name="Yang Z."/>
            <person name="Liu X."/>
            <person name="Jiang W."/>
            <person name="Mao L."/>
            <person name="Kong X."/>
            <person name="Jiao Y."/>
            <person name="Jia J."/>
        </authorList>
    </citation>
    <scope>NUCLEOTIDE SEQUENCE [LARGE SCALE GENOMIC DNA]</scope>
    <source>
        <strain evidence="9">cv. AL8/78</strain>
    </source>
</reference>
<evidence type="ECO:0000259" key="7">
    <source>
        <dbReference type="PROSITE" id="PS51005"/>
    </source>
</evidence>
<feature type="region of interest" description="Disordered" evidence="6">
    <location>
        <begin position="203"/>
        <end position="224"/>
    </location>
</feature>
<dbReference type="InterPro" id="IPR036093">
    <property type="entry name" value="NAC_dom_sf"/>
</dbReference>
<evidence type="ECO:0000256" key="6">
    <source>
        <dbReference type="SAM" id="MobiDB-lite"/>
    </source>
</evidence>
<accession>A0A453JPP7</accession>
<dbReference type="GO" id="GO:0003677">
    <property type="term" value="F:DNA binding"/>
    <property type="evidence" value="ECO:0007669"/>
    <property type="project" value="UniProtKB-KW"/>
</dbReference>
<dbReference type="STRING" id="200361.A0A453JPP7"/>
<comment type="subcellular location">
    <subcellularLocation>
        <location evidence="1">Nucleus</location>
    </subcellularLocation>
</comment>
<dbReference type="Gene3D" id="2.170.150.80">
    <property type="entry name" value="NAC domain"/>
    <property type="match status" value="1"/>
</dbReference>
<dbReference type="SUPFAM" id="SSF101941">
    <property type="entry name" value="NAC domain"/>
    <property type="match status" value="1"/>
</dbReference>
<evidence type="ECO:0000256" key="1">
    <source>
        <dbReference type="ARBA" id="ARBA00004123"/>
    </source>
</evidence>
<reference evidence="8" key="4">
    <citation type="submission" date="2019-03" db="UniProtKB">
        <authorList>
            <consortium name="EnsemblPlants"/>
        </authorList>
    </citation>
    <scope>IDENTIFICATION</scope>
</reference>
<sequence length="334" mass="36486">MTQAQLHSSPSLSCLLGLFLSHRISKEIERDVDELPEHGGDGAAAGGFRFHPRDDELICDYLAPKVTGKVGFSGRRPPMVDVDLNKVEPWDLPVTASVGGKEWYFYSLKDRKYATGQRTNRATVSGYWKATGKDRVVARRGALVGMRKTLVFYQGRAPKGRKTEWVMHEYRLEGAHEQASKQEDWVLCRVICKKKSGVGATPRPRNLTNIVHGTSTDTSSPPLPPLMDTTLAQLQATMNTSAAAALEQVPCFSSFSNNSASNSSYLPMVTGNSNGMSYLDHGLPDFGSYLDPALNCDKKVLKAVLSQLSSMGGEVVPSMSPQMAAAVSSTWNHF</sequence>
<keyword evidence="9" id="KW-1185">Reference proteome</keyword>
<dbReference type="GO" id="GO:0005634">
    <property type="term" value="C:nucleus"/>
    <property type="evidence" value="ECO:0007669"/>
    <property type="project" value="UniProtKB-SubCell"/>
</dbReference>
<name>A0A453JPP7_AEGTS</name>
<dbReference type="Gramene" id="AET5Gv20148400.2">
    <property type="protein sequence ID" value="AET5Gv20148400.2"/>
    <property type="gene ID" value="AET5Gv20148400"/>
</dbReference>
<dbReference type="Pfam" id="PF02365">
    <property type="entry name" value="NAM"/>
    <property type="match status" value="1"/>
</dbReference>
<dbReference type="EnsemblPlants" id="AET5Gv20148400.2">
    <property type="protein sequence ID" value="AET5Gv20148400.2"/>
    <property type="gene ID" value="AET5Gv20148400"/>
</dbReference>
<organism evidence="8 9">
    <name type="scientific">Aegilops tauschii subsp. strangulata</name>
    <name type="common">Goatgrass</name>
    <dbReference type="NCBI Taxonomy" id="200361"/>
    <lineage>
        <taxon>Eukaryota</taxon>
        <taxon>Viridiplantae</taxon>
        <taxon>Streptophyta</taxon>
        <taxon>Embryophyta</taxon>
        <taxon>Tracheophyta</taxon>
        <taxon>Spermatophyta</taxon>
        <taxon>Magnoliopsida</taxon>
        <taxon>Liliopsida</taxon>
        <taxon>Poales</taxon>
        <taxon>Poaceae</taxon>
        <taxon>BOP clade</taxon>
        <taxon>Pooideae</taxon>
        <taxon>Triticodae</taxon>
        <taxon>Triticeae</taxon>
        <taxon>Triticinae</taxon>
        <taxon>Aegilops</taxon>
    </lineage>
</organism>
<keyword evidence="5" id="KW-0539">Nucleus</keyword>
<reference evidence="9" key="1">
    <citation type="journal article" date="2014" name="Science">
        <title>Ancient hybridizations among the ancestral genomes of bread wheat.</title>
        <authorList>
            <consortium name="International Wheat Genome Sequencing Consortium,"/>
            <person name="Marcussen T."/>
            <person name="Sandve S.R."/>
            <person name="Heier L."/>
            <person name="Spannagl M."/>
            <person name="Pfeifer M."/>
            <person name="Jakobsen K.S."/>
            <person name="Wulff B.B."/>
            <person name="Steuernagel B."/>
            <person name="Mayer K.F."/>
            <person name="Olsen O.A."/>
        </authorList>
    </citation>
    <scope>NUCLEOTIDE SEQUENCE [LARGE SCALE GENOMIC DNA]</scope>
    <source>
        <strain evidence="9">cv. AL8/78</strain>
    </source>
</reference>
<evidence type="ECO:0000313" key="9">
    <source>
        <dbReference type="Proteomes" id="UP000015105"/>
    </source>
</evidence>
<dbReference type="FunFam" id="2.170.150.80:FF:000006">
    <property type="entry name" value="NAC domain-containing protein 100-like"/>
    <property type="match status" value="1"/>
</dbReference>
<dbReference type="InterPro" id="IPR003441">
    <property type="entry name" value="NAC-dom"/>
</dbReference>
<reference evidence="8" key="5">
    <citation type="journal article" date="2021" name="G3 (Bethesda)">
        <title>Aegilops tauschii genome assembly Aet v5.0 features greater sequence contiguity and improved annotation.</title>
        <authorList>
            <person name="Wang L."/>
            <person name="Zhu T."/>
            <person name="Rodriguez J.C."/>
            <person name="Deal K.R."/>
            <person name="Dubcovsky J."/>
            <person name="McGuire P.E."/>
            <person name="Lux T."/>
            <person name="Spannagl M."/>
            <person name="Mayer K.F.X."/>
            <person name="Baldrich P."/>
            <person name="Meyers B.C."/>
            <person name="Huo N."/>
            <person name="Gu Y.Q."/>
            <person name="Zhou H."/>
            <person name="Devos K.M."/>
            <person name="Bennetzen J.L."/>
            <person name="Unver T."/>
            <person name="Budak H."/>
            <person name="Gulick P.J."/>
            <person name="Galiba G."/>
            <person name="Kalapos B."/>
            <person name="Nelson D.R."/>
            <person name="Li P."/>
            <person name="You F.M."/>
            <person name="Luo M.C."/>
            <person name="Dvorak J."/>
        </authorList>
    </citation>
    <scope>NUCLEOTIDE SEQUENCE [LARGE SCALE GENOMIC DNA]</scope>
    <source>
        <strain evidence="8">cv. AL8/78</strain>
    </source>
</reference>
<dbReference type="PROSITE" id="PS51005">
    <property type="entry name" value="NAC"/>
    <property type="match status" value="1"/>
</dbReference>
<keyword evidence="4" id="KW-0804">Transcription</keyword>
<dbReference type="PANTHER" id="PTHR31744:SF217">
    <property type="entry name" value="OS12G0610600 PROTEIN"/>
    <property type="match status" value="1"/>
</dbReference>
<keyword evidence="3" id="KW-0238">DNA-binding</keyword>
<evidence type="ECO:0000256" key="2">
    <source>
        <dbReference type="ARBA" id="ARBA00023015"/>
    </source>
</evidence>
<protein>
    <recommendedName>
        <fullName evidence="7">NAC domain-containing protein</fullName>
    </recommendedName>
</protein>
<reference evidence="8" key="3">
    <citation type="journal article" date="2017" name="Nature">
        <title>Genome sequence of the progenitor of the wheat D genome Aegilops tauschii.</title>
        <authorList>
            <person name="Luo M.C."/>
            <person name="Gu Y.Q."/>
            <person name="Puiu D."/>
            <person name="Wang H."/>
            <person name="Twardziok S.O."/>
            <person name="Deal K.R."/>
            <person name="Huo N."/>
            <person name="Zhu T."/>
            <person name="Wang L."/>
            <person name="Wang Y."/>
            <person name="McGuire P.E."/>
            <person name="Liu S."/>
            <person name="Long H."/>
            <person name="Ramasamy R.K."/>
            <person name="Rodriguez J.C."/>
            <person name="Van S.L."/>
            <person name="Yuan L."/>
            <person name="Wang Z."/>
            <person name="Xia Z."/>
            <person name="Xiao L."/>
            <person name="Anderson O.D."/>
            <person name="Ouyang S."/>
            <person name="Liang Y."/>
            <person name="Zimin A.V."/>
            <person name="Pertea G."/>
            <person name="Qi P."/>
            <person name="Bennetzen J.L."/>
            <person name="Dai X."/>
            <person name="Dawson M.W."/>
            <person name="Muller H.G."/>
            <person name="Kugler K."/>
            <person name="Rivarola-Duarte L."/>
            <person name="Spannagl M."/>
            <person name="Mayer K.F.X."/>
            <person name="Lu F.H."/>
            <person name="Bevan M.W."/>
            <person name="Leroy P."/>
            <person name="Li P."/>
            <person name="You F.M."/>
            <person name="Sun Q."/>
            <person name="Liu Z."/>
            <person name="Lyons E."/>
            <person name="Wicker T."/>
            <person name="Salzberg S.L."/>
            <person name="Devos K.M."/>
            <person name="Dvorak J."/>
        </authorList>
    </citation>
    <scope>NUCLEOTIDE SEQUENCE [LARGE SCALE GENOMIC DNA]</scope>
    <source>
        <strain evidence="8">cv. AL8/78</strain>
    </source>
</reference>